<dbReference type="RefSeq" id="WP_376848201.1">
    <property type="nucleotide sequence ID" value="NZ_JBHSMF010000002.1"/>
</dbReference>
<feature type="signal peptide" evidence="1">
    <location>
        <begin position="1"/>
        <end position="32"/>
    </location>
</feature>
<organism evidence="2 3">
    <name type="scientific">Caenimonas terrae</name>
    <dbReference type="NCBI Taxonomy" id="696074"/>
    <lineage>
        <taxon>Bacteria</taxon>
        <taxon>Pseudomonadati</taxon>
        <taxon>Pseudomonadota</taxon>
        <taxon>Betaproteobacteria</taxon>
        <taxon>Burkholderiales</taxon>
        <taxon>Comamonadaceae</taxon>
        <taxon>Caenimonas</taxon>
    </lineage>
</organism>
<evidence type="ECO:0000256" key="1">
    <source>
        <dbReference type="SAM" id="SignalP"/>
    </source>
</evidence>
<keyword evidence="3" id="KW-1185">Reference proteome</keyword>
<evidence type="ECO:0000313" key="3">
    <source>
        <dbReference type="Proteomes" id="UP001596037"/>
    </source>
</evidence>
<dbReference type="EMBL" id="JBHSMF010000002">
    <property type="protein sequence ID" value="MFC5496170.1"/>
    <property type="molecule type" value="Genomic_DNA"/>
</dbReference>
<evidence type="ECO:0000313" key="2">
    <source>
        <dbReference type="EMBL" id="MFC5496170.1"/>
    </source>
</evidence>
<gene>
    <name evidence="2" type="ORF">ACFPOE_01370</name>
</gene>
<sequence>MTGSPRIGARRRVLAALATAALLLPAAPAARAASTVRVDDSGTIVNQPVVPMRWRKPAPSRAQDNNVDGAVRVALRLNMAPFLNQQVRLFMGLAPVTGDPVSASWRTQGRLLPGTVRSGGRTLIFNGVASSARIEETIDMTLSTDGRNMADIQTLQFFFEVDLP</sequence>
<dbReference type="Proteomes" id="UP001596037">
    <property type="component" value="Unassembled WGS sequence"/>
</dbReference>
<dbReference type="PROSITE" id="PS51318">
    <property type="entry name" value="TAT"/>
    <property type="match status" value="1"/>
</dbReference>
<comment type="caution">
    <text evidence="2">The sequence shown here is derived from an EMBL/GenBank/DDBJ whole genome shotgun (WGS) entry which is preliminary data.</text>
</comment>
<feature type="chain" id="PRO_5045220709" evidence="1">
    <location>
        <begin position="33"/>
        <end position="164"/>
    </location>
</feature>
<keyword evidence="1" id="KW-0732">Signal</keyword>
<dbReference type="InterPro" id="IPR006311">
    <property type="entry name" value="TAT_signal"/>
</dbReference>
<reference evidence="3" key="1">
    <citation type="journal article" date="2019" name="Int. J. Syst. Evol. Microbiol.">
        <title>The Global Catalogue of Microorganisms (GCM) 10K type strain sequencing project: providing services to taxonomists for standard genome sequencing and annotation.</title>
        <authorList>
            <consortium name="The Broad Institute Genomics Platform"/>
            <consortium name="The Broad Institute Genome Sequencing Center for Infectious Disease"/>
            <person name="Wu L."/>
            <person name="Ma J."/>
        </authorList>
    </citation>
    <scope>NUCLEOTIDE SEQUENCE [LARGE SCALE GENOMIC DNA]</scope>
    <source>
        <strain evidence="3">CCUG 57401</strain>
    </source>
</reference>
<protein>
    <submittedName>
        <fullName evidence="2">Uncharacterized protein</fullName>
    </submittedName>
</protein>
<name>A0ABW0N6R7_9BURK</name>
<proteinExistence type="predicted"/>
<accession>A0ABW0N6R7</accession>